<keyword evidence="3" id="KW-1185">Reference proteome</keyword>
<dbReference type="eggNOG" id="ENOG502QTNH">
    <property type="taxonomic scope" value="Eukaryota"/>
</dbReference>
<feature type="transmembrane region" description="Helical" evidence="1">
    <location>
        <begin position="118"/>
        <end position="139"/>
    </location>
</feature>
<dbReference type="RefSeq" id="XP_001643664.1">
    <property type="nucleotide sequence ID" value="XM_001643614.1"/>
</dbReference>
<accession>A7TPL4</accession>
<dbReference type="Proteomes" id="UP000000267">
    <property type="component" value="Unassembled WGS sequence"/>
</dbReference>
<evidence type="ECO:0000313" key="2">
    <source>
        <dbReference type="EMBL" id="EDO15806.1"/>
    </source>
</evidence>
<dbReference type="PhylomeDB" id="A7TPL4"/>
<dbReference type="KEGG" id="vpo:Kpol_1040p19"/>
<dbReference type="GO" id="GO:0005619">
    <property type="term" value="C:ascospore wall"/>
    <property type="evidence" value="ECO:0007669"/>
    <property type="project" value="EnsemblFungi"/>
</dbReference>
<dbReference type="GO" id="GO:0030476">
    <property type="term" value="P:ascospore wall assembly"/>
    <property type="evidence" value="ECO:0007669"/>
    <property type="project" value="EnsemblFungi"/>
</dbReference>
<keyword evidence="1" id="KW-0812">Transmembrane</keyword>
<protein>
    <recommendedName>
        <fullName evidence="4">Outer spore wall protein RRT8</fullName>
    </recommendedName>
</protein>
<feature type="transmembrane region" description="Helical" evidence="1">
    <location>
        <begin position="197"/>
        <end position="218"/>
    </location>
</feature>
<feature type="transmembrane region" description="Helical" evidence="1">
    <location>
        <begin position="93"/>
        <end position="112"/>
    </location>
</feature>
<dbReference type="EMBL" id="DS480444">
    <property type="protein sequence ID" value="EDO15806.1"/>
    <property type="molecule type" value="Genomic_DNA"/>
</dbReference>
<dbReference type="FunCoup" id="A7TPL4">
    <property type="interactions" value="76"/>
</dbReference>
<gene>
    <name evidence="2" type="ORF">Kpol_1040p19</name>
</gene>
<dbReference type="OMA" id="YWATITP"/>
<dbReference type="AlphaFoldDB" id="A7TPL4"/>
<evidence type="ECO:0000256" key="1">
    <source>
        <dbReference type="SAM" id="Phobius"/>
    </source>
</evidence>
<dbReference type="GO" id="GO:0005628">
    <property type="term" value="C:prospore membrane"/>
    <property type="evidence" value="ECO:0007669"/>
    <property type="project" value="EnsemblFungi"/>
</dbReference>
<name>A7TPL4_VANPO</name>
<dbReference type="GeneID" id="5543905"/>
<keyword evidence="1" id="KW-0472">Membrane</keyword>
<proteinExistence type="predicted"/>
<feature type="transmembrane region" description="Helical" evidence="1">
    <location>
        <begin position="262"/>
        <end position="283"/>
    </location>
</feature>
<dbReference type="OrthoDB" id="10012223at2759"/>
<dbReference type="InParanoid" id="A7TPL4"/>
<dbReference type="HOGENOM" id="CLU_062645_2_1_1"/>
<dbReference type="InterPro" id="IPR052786">
    <property type="entry name" value="Spore_wall_assembly"/>
</dbReference>
<reference evidence="2 3" key="1">
    <citation type="journal article" date="2007" name="Proc. Natl. Acad. Sci. U.S.A.">
        <title>Independent sorting-out of thousands of duplicated gene pairs in two yeast species descended from a whole-genome duplication.</title>
        <authorList>
            <person name="Scannell D.R."/>
            <person name="Frank A.C."/>
            <person name="Conant G.C."/>
            <person name="Byrne K.P."/>
            <person name="Woolfit M."/>
            <person name="Wolfe K.H."/>
        </authorList>
    </citation>
    <scope>NUCLEOTIDE SEQUENCE [LARGE SCALE GENOMIC DNA]</scope>
    <source>
        <strain evidence="3">ATCC 22028 / DSM 70294 / BCRC 21397 / CBS 2163 / NBRC 10782 / NRRL Y-8283 / UCD 57-17</strain>
    </source>
</reference>
<keyword evidence="1" id="KW-1133">Transmembrane helix</keyword>
<evidence type="ECO:0000313" key="3">
    <source>
        <dbReference type="Proteomes" id="UP000000267"/>
    </source>
</evidence>
<dbReference type="GO" id="GO:0005811">
    <property type="term" value="C:lipid droplet"/>
    <property type="evidence" value="ECO:0007669"/>
    <property type="project" value="TreeGrafter"/>
</dbReference>
<sequence length="299" mass="34046">MSFGGSCILTGIGALAYKFDRNQQFERLPESDVLLNKMNTDVYRKKLQQLKIRIPRSLINYFKDFFDGTSHLYPIKGVIEVTANVKLYSVPMLTIFTSYSIMYSLVSIAYWATITPMYTAGLLFLGPPGLAIAIIHTFLHTNALTLMFMRMSHLQSALVKRTVTFKNYQSVSKTKPIKFYVPILTNYFWFYYLPKKILKYTSGLFVFLGLMGVCSIPVIGPFLYTLAISPFISRIYVSNIYRLRGMTNKQRYDNFLDHLGKYTVFGIYAGVLELLPVISGLALTTNSVGATLWGMDDEE</sequence>
<organism evidence="3">
    <name type="scientific">Vanderwaltozyma polyspora (strain ATCC 22028 / DSM 70294 / BCRC 21397 / CBS 2163 / NBRC 10782 / NRRL Y-8283 / UCD 57-17)</name>
    <name type="common">Kluyveromyces polysporus</name>
    <dbReference type="NCBI Taxonomy" id="436907"/>
    <lineage>
        <taxon>Eukaryota</taxon>
        <taxon>Fungi</taxon>
        <taxon>Dikarya</taxon>
        <taxon>Ascomycota</taxon>
        <taxon>Saccharomycotina</taxon>
        <taxon>Saccharomycetes</taxon>
        <taxon>Saccharomycetales</taxon>
        <taxon>Saccharomycetaceae</taxon>
        <taxon>Vanderwaltozyma</taxon>
    </lineage>
</organism>
<dbReference type="PANTHER" id="PTHR34292:SF2">
    <property type="entry name" value="OUTER SPORE WALL PROTEIN LDS1"/>
    <property type="match status" value="1"/>
</dbReference>
<evidence type="ECO:0008006" key="4">
    <source>
        <dbReference type="Google" id="ProtNLM"/>
    </source>
</evidence>
<dbReference type="PANTHER" id="PTHR34292">
    <property type="entry name" value="OUTER SPORE WALL PROTEIN LDS1"/>
    <property type="match status" value="1"/>
</dbReference>